<dbReference type="RefSeq" id="YP_009110734.1">
    <property type="nucleotide sequence ID" value="NC_025822.1"/>
</dbReference>
<dbReference type="OrthoDB" id="23197at10239"/>
<dbReference type="Pfam" id="PF24963">
    <property type="entry name" value="DUF7768"/>
    <property type="match status" value="1"/>
</dbReference>
<evidence type="ECO:0000259" key="1">
    <source>
        <dbReference type="Pfam" id="PF24963"/>
    </source>
</evidence>
<reference evidence="2 3" key="1">
    <citation type="journal article" date="2014" name="BMC Genomics">
        <title>Genome sequences characterizing five mutations in RNA polymerase and major capsid of phages [greek small letter phi]A318 and [greek small letter phi]As51 of Vibrio alginolyticus with different burst efficiencies.</title>
        <authorList>
            <person name="Liu W."/>
            <person name="Lin Y.R."/>
            <person name="Lu M.W."/>
            <person name="Sung P.J."/>
            <person name="Wang W.H."/>
            <person name="Lin C.S."/>
        </authorList>
    </citation>
    <scope>NUCLEOTIDE SEQUENCE [LARGE SCALE GENOMIC DNA]</scope>
</reference>
<keyword evidence="3" id="KW-1185">Reference proteome</keyword>
<dbReference type="KEGG" id="vg:22474961"/>
<evidence type="ECO:0000313" key="3">
    <source>
        <dbReference type="Proteomes" id="UP000027495"/>
    </source>
</evidence>
<dbReference type="InterPro" id="IPR056670">
    <property type="entry name" value="DUF7768"/>
</dbReference>
<feature type="domain" description="DUF7768" evidence="1">
    <location>
        <begin position="3"/>
        <end position="105"/>
    </location>
</feature>
<proteinExistence type="predicted"/>
<name>A0A067YCK3_9CAUD</name>
<accession>A0A067YCK3</accession>
<sequence>MKPVIIESPFKASSKYSEEAHVEYAQRCMHDALLRGEAPYASHLLYTQPNVLDDSVPEERKLGIEAGFAWKHQAGVLTVFYTDCGWSQGMRMAHTYCIANNLPYEIRSLHA</sequence>
<organism evidence="2 3">
    <name type="scientific">Vibrio phage phi-A318</name>
    <dbReference type="NCBI Taxonomy" id="1151014"/>
    <lineage>
        <taxon>Viruses</taxon>
        <taxon>Duplodnaviria</taxon>
        <taxon>Heunggongvirae</taxon>
        <taxon>Uroviricota</taxon>
        <taxon>Caudoviricetes</taxon>
        <taxon>Autographivirales</taxon>
        <taxon>Autosignataviridae</taxon>
        <taxon>Colwellvirinae</taxon>
        <taxon>Kaohsiungvirus</taxon>
        <taxon>Kaohsiungvirus A318</taxon>
    </lineage>
</organism>
<evidence type="ECO:0000313" key="2">
    <source>
        <dbReference type="EMBL" id="AGZ17749.1"/>
    </source>
</evidence>
<dbReference type="GeneID" id="22474961"/>
<dbReference type="EMBL" id="KF322026">
    <property type="protein sequence ID" value="AGZ17749.1"/>
    <property type="molecule type" value="Genomic_DNA"/>
</dbReference>
<dbReference type="Proteomes" id="UP000027495">
    <property type="component" value="Segment"/>
</dbReference>
<protein>
    <recommendedName>
        <fullName evidence="1">DUF7768 domain-containing protein</fullName>
    </recommendedName>
</protein>